<protein>
    <submittedName>
        <fullName evidence="1">Uncharacterized protein</fullName>
    </submittedName>
</protein>
<proteinExistence type="predicted"/>
<evidence type="ECO:0000313" key="1">
    <source>
        <dbReference type="EMBL" id="OLP99341.1"/>
    </source>
</evidence>
<dbReference type="InterPro" id="IPR029045">
    <property type="entry name" value="ClpP/crotonase-like_dom_sf"/>
</dbReference>
<dbReference type="Proteomes" id="UP000186817">
    <property type="component" value="Unassembled WGS sequence"/>
</dbReference>
<comment type="caution">
    <text evidence="1">The sequence shown here is derived from an EMBL/GenBank/DDBJ whole genome shotgun (WGS) entry which is preliminary data.</text>
</comment>
<reference evidence="1 2" key="1">
    <citation type="submission" date="2016-02" db="EMBL/GenBank/DDBJ databases">
        <title>Genome analysis of coral dinoflagellate symbionts highlights evolutionary adaptations to a symbiotic lifestyle.</title>
        <authorList>
            <person name="Aranda M."/>
            <person name="Li Y."/>
            <person name="Liew Y.J."/>
            <person name="Baumgarten S."/>
            <person name="Simakov O."/>
            <person name="Wilson M."/>
            <person name="Piel J."/>
            <person name="Ashoor H."/>
            <person name="Bougouffa S."/>
            <person name="Bajic V.B."/>
            <person name="Ryu T."/>
            <person name="Ravasi T."/>
            <person name="Bayer T."/>
            <person name="Micklem G."/>
            <person name="Kim H."/>
            <person name="Bhak J."/>
            <person name="Lajeunesse T.C."/>
            <person name="Voolstra C.R."/>
        </authorList>
    </citation>
    <scope>NUCLEOTIDE SEQUENCE [LARGE SCALE GENOMIC DNA]</scope>
    <source>
        <strain evidence="1 2">CCMP2467</strain>
    </source>
</reference>
<feature type="non-terminal residue" evidence="1">
    <location>
        <position position="97"/>
    </location>
</feature>
<dbReference type="AlphaFoldDB" id="A0A1Q9DW18"/>
<dbReference type="Gene3D" id="3.90.226.10">
    <property type="entry name" value="2-enoyl-CoA Hydratase, Chain A, domain 1"/>
    <property type="match status" value="1"/>
</dbReference>
<dbReference type="SUPFAM" id="SSF52096">
    <property type="entry name" value="ClpP/crotonase"/>
    <property type="match status" value="1"/>
</dbReference>
<keyword evidence="2" id="KW-1185">Reference proteome</keyword>
<organism evidence="1 2">
    <name type="scientific">Symbiodinium microadriaticum</name>
    <name type="common">Dinoflagellate</name>
    <name type="synonym">Zooxanthella microadriatica</name>
    <dbReference type="NCBI Taxonomy" id="2951"/>
    <lineage>
        <taxon>Eukaryota</taxon>
        <taxon>Sar</taxon>
        <taxon>Alveolata</taxon>
        <taxon>Dinophyceae</taxon>
        <taxon>Suessiales</taxon>
        <taxon>Symbiodiniaceae</taxon>
        <taxon>Symbiodinium</taxon>
    </lineage>
</organism>
<sequence length="97" mass="10655">MKGAHQNVDVWGQARDLTVNVLPSTGAAIFCKRAPEDAELLKRARDMALRLTKLPHQAVRLVRDAVDSGSTNSLPAQLEVERLAQAKCLGANMWDFT</sequence>
<name>A0A1Q9DW18_SYMMI</name>
<evidence type="ECO:0000313" key="2">
    <source>
        <dbReference type="Proteomes" id="UP000186817"/>
    </source>
</evidence>
<dbReference type="EMBL" id="LSRX01000365">
    <property type="protein sequence ID" value="OLP99341.1"/>
    <property type="molecule type" value="Genomic_DNA"/>
</dbReference>
<gene>
    <name evidence="1" type="ORF">AK812_SmicGene18087</name>
</gene>
<accession>A0A1Q9DW18</accession>